<protein>
    <submittedName>
        <fullName evidence="2">Transposase and inactivated derivatives, TnpA family</fullName>
    </submittedName>
</protein>
<dbReference type="GO" id="GO:0004803">
    <property type="term" value="F:transposase activity"/>
    <property type="evidence" value="ECO:0007669"/>
    <property type="project" value="InterPro"/>
</dbReference>
<dbReference type="EMBL" id="UGRU01000001">
    <property type="protein sequence ID" value="SUA45686.1"/>
    <property type="molecule type" value="Genomic_DNA"/>
</dbReference>
<dbReference type="InterPro" id="IPR002513">
    <property type="entry name" value="Tn3_Tnp_DDE_dom"/>
</dbReference>
<dbReference type="GO" id="GO:0006313">
    <property type="term" value="P:DNA transposition"/>
    <property type="evidence" value="ECO:0007669"/>
    <property type="project" value="InterPro"/>
</dbReference>
<gene>
    <name evidence="2" type="ORF">NCTC13184_04210</name>
</gene>
<reference evidence="2 3" key="1">
    <citation type="submission" date="2018-06" db="EMBL/GenBank/DDBJ databases">
        <authorList>
            <consortium name="Pathogen Informatics"/>
            <person name="Doyle S."/>
        </authorList>
    </citation>
    <scope>NUCLEOTIDE SEQUENCE [LARGE SCALE GENOMIC DNA]</scope>
    <source>
        <strain evidence="2 3">NCTC13184</strain>
    </source>
</reference>
<dbReference type="AlphaFoldDB" id="A0A378WWL9"/>
<evidence type="ECO:0000313" key="2">
    <source>
        <dbReference type="EMBL" id="SUA45686.1"/>
    </source>
</evidence>
<evidence type="ECO:0000313" key="3">
    <source>
        <dbReference type="Proteomes" id="UP000255082"/>
    </source>
</evidence>
<proteinExistence type="predicted"/>
<dbReference type="OrthoDB" id="3403253at2"/>
<evidence type="ECO:0000259" key="1">
    <source>
        <dbReference type="Pfam" id="PF01526"/>
    </source>
</evidence>
<name>A0A378WWL9_9NOCA</name>
<feature type="domain" description="Tn3 transposase DDE" evidence="1">
    <location>
        <begin position="1"/>
        <end position="90"/>
    </location>
</feature>
<dbReference type="Pfam" id="PF01526">
    <property type="entry name" value="DDE_Tnp_Tn3"/>
    <property type="match status" value="1"/>
</dbReference>
<dbReference type="Proteomes" id="UP000255082">
    <property type="component" value="Unassembled WGS sequence"/>
</dbReference>
<organism evidence="2 3">
    <name type="scientific">Nocardia africana</name>
    <dbReference type="NCBI Taxonomy" id="134964"/>
    <lineage>
        <taxon>Bacteria</taxon>
        <taxon>Bacillati</taxon>
        <taxon>Actinomycetota</taxon>
        <taxon>Actinomycetes</taxon>
        <taxon>Mycobacteriales</taxon>
        <taxon>Nocardiaceae</taxon>
        <taxon>Nocardia</taxon>
    </lineage>
</organism>
<accession>A0A378WWL9</accession>
<sequence>MLGFDLLPRIKRITKCKLYRPAAGEADLWPRLRPAMTRPIRWELIAQQYDQMVKCANAIRTRTASTEAILRRFMKANAHPTYQAMIELGREDLLDDPDCAGLLATPADKRGVTPLFWEHVLPYGEVKLNMASRLTLTE</sequence>